<evidence type="ECO:0000256" key="2">
    <source>
        <dbReference type="ARBA" id="ARBA00022670"/>
    </source>
</evidence>
<dbReference type="InterPro" id="IPR027503">
    <property type="entry name" value="Lonm_euk"/>
</dbReference>
<reference evidence="16 17" key="1">
    <citation type="submission" date="2020-10" db="EMBL/GenBank/DDBJ databases">
        <title>Plant Genome Project.</title>
        <authorList>
            <person name="Zhang R.-G."/>
        </authorList>
    </citation>
    <scope>NUCLEOTIDE SEQUENCE [LARGE SCALE GENOMIC DNA]</scope>
    <source>
        <strain evidence="16">FAFU-HL-1</strain>
        <tissue evidence="16">Leaf</tissue>
    </source>
</reference>
<dbReference type="Pfam" id="PF00004">
    <property type="entry name" value="AAA"/>
    <property type="match status" value="1"/>
</dbReference>
<dbReference type="SMART" id="SM00464">
    <property type="entry name" value="LON"/>
    <property type="match status" value="1"/>
</dbReference>
<dbReference type="PROSITE" id="PS01046">
    <property type="entry name" value="LON_SER"/>
    <property type="match status" value="1"/>
</dbReference>
<dbReference type="GO" id="GO:0007005">
    <property type="term" value="P:mitochondrion organization"/>
    <property type="evidence" value="ECO:0007669"/>
    <property type="project" value="TreeGrafter"/>
</dbReference>
<dbReference type="InterPro" id="IPR008269">
    <property type="entry name" value="Lon_proteolytic"/>
</dbReference>
<dbReference type="SMART" id="SM00382">
    <property type="entry name" value="AAA"/>
    <property type="match status" value="1"/>
</dbReference>
<dbReference type="PRINTS" id="PR00830">
    <property type="entry name" value="ENDOLAPTASE"/>
</dbReference>
<dbReference type="FunFam" id="3.30.230.10:FF:000015">
    <property type="entry name" value="Lon protease homolog, mitochondrial"/>
    <property type="match status" value="1"/>
</dbReference>
<feature type="active site" evidence="10 11">
    <location>
        <position position="995"/>
    </location>
</feature>
<evidence type="ECO:0000313" key="17">
    <source>
        <dbReference type="Proteomes" id="UP000657918"/>
    </source>
</evidence>
<dbReference type="FunFam" id="3.40.50.300:FF:000021">
    <property type="entry name" value="Lon protease homolog"/>
    <property type="match status" value="1"/>
</dbReference>
<dbReference type="InterPro" id="IPR020568">
    <property type="entry name" value="Ribosomal_Su5_D2-typ_SF"/>
</dbReference>
<comment type="function">
    <text evidence="10">ATP-dependent serine protease that mediates the selective degradation of misfolded, unassembled or oxidatively damaged polypeptides as well as certain short-lived regulatory proteins in the mitochondrial matrix. May also have a chaperone function in the assembly of inner membrane protein complexes. Participates in the regulation of mitochondrial gene expression and in the maintenance of the integrity of the mitochondrial genome. Binds to mitochondrial DNA in a site-specific manner.</text>
</comment>
<evidence type="ECO:0000256" key="7">
    <source>
        <dbReference type="ARBA" id="ARBA00023125"/>
    </source>
</evidence>
<evidence type="ECO:0000256" key="11">
    <source>
        <dbReference type="PROSITE-ProRule" id="PRU01122"/>
    </source>
</evidence>
<evidence type="ECO:0000256" key="4">
    <source>
        <dbReference type="ARBA" id="ARBA00022801"/>
    </source>
</evidence>
<dbReference type="EC" id="3.4.21.53" evidence="10"/>
<dbReference type="GO" id="GO:0034599">
    <property type="term" value="P:cellular response to oxidative stress"/>
    <property type="evidence" value="ECO:0007669"/>
    <property type="project" value="UniProtKB-UniRule"/>
</dbReference>
<dbReference type="GO" id="GO:0005759">
    <property type="term" value="C:mitochondrial matrix"/>
    <property type="evidence" value="ECO:0007669"/>
    <property type="project" value="UniProtKB-SubCell"/>
</dbReference>
<evidence type="ECO:0000259" key="15">
    <source>
        <dbReference type="PROSITE" id="PS51787"/>
    </source>
</evidence>
<dbReference type="Gene3D" id="1.20.58.1480">
    <property type="match status" value="1"/>
</dbReference>
<comment type="catalytic activity">
    <reaction evidence="9 10">
        <text>Hydrolysis of proteins in presence of ATP.</text>
        <dbReference type="EC" id="3.4.21.53"/>
    </reaction>
</comment>
<dbReference type="GO" id="GO:0070407">
    <property type="term" value="P:oxidation-dependent protein catabolic process"/>
    <property type="evidence" value="ECO:0007669"/>
    <property type="project" value="UniProtKB-UniRule"/>
</dbReference>
<dbReference type="NCBIfam" id="TIGR00763">
    <property type="entry name" value="lon"/>
    <property type="match status" value="1"/>
</dbReference>
<name>A0A835JFT1_9ROSI</name>
<dbReference type="InterPro" id="IPR008268">
    <property type="entry name" value="Peptidase_S16_AS"/>
</dbReference>
<feature type="compositionally biased region" description="Low complexity" evidence="13">
    <location>
        <begin position="133"/>
        <end position="147"/>
    </location>
</feature>
<dbReference type="InterPro" id="IPR046336">
    <property type="entry name" value="Lon_prtase_N_sf"/>
</dbReference>
<dbReference type="SUPFAM" id="SSF88697">
    <property type="entry name" value="PUA domain-like"/>
    <property type="match status" value="1"/>
</dbReference>
<evidence type="ECO:0000256" key="6">
    <source>
        <dbReference type="ARBA" id="ARBA00022840"/>
    </source>
</evidence>
<keyword evidence="17" id="KW-1185">Reference proteome</keyword>
<evidence type="ECO:0000256" key="1">
    <source>
        <dbReference type="ARBA" id="ARBA00004305"/>
    </source>
</evidence>
<feature type="binding site" evidence="10">
    <location>
        <begin position="579"/>
        <end position="586"/>
    </location>
    <ligand>
        <name>ATP</name>
        <dbReference type="ChEBI" id="CHEBI:30616"/>
    </ligand>
</feature>
<keyword evidence="8 10" id="KW-0496">Mitochondrion</keyword>
<evidence type="ECO:0000259" key="14">
    <source>
        <dbReference type="PROSITE" id="PS51786"/>
    </source>
</evidence>
<dbReference type="GO" id="GO:0003697">
    <property type="term" value="F:single-stranded DNA binding"/>
    <property type="evidence" value="ECO:0007669"/>
    <property type="project" value="TreeGrafter"/>
</dbReference>
<feature type="domain" description="Lon N-terminal" evidence="15">
    <location>
        <begin position="165"/>
        <end position="424"/>
    </location>
</feature>
<dbReference type="EMBL" id="JADGMS010000013">
    <property type="protein sequence ID" value="KAF9669855.1"/>
    <property type="molecule type" value="Genomic_DNA"/>
</dbReference>
<dbReference type="Proteomes" id="UP000657918">
    <property type="component" value="Unassembled WGS sequence"/>
</dbReference>
<dbReference type="Pfam" id="PF05362">
    <property type="entry name" value="Lon_C"/>
    <property type="match status" value="1"/>
</dbReference>
<keyword evidence="6 10" id="KW-0067">ATP-binding</keyword>
<evidence type="ECO:0000256" key="13">
    <source>
        <dbReference type="SAM" id="MobiDB-lite"/>
    </source>
</evidence>
<feature type="active site" evidence="10 11">
    <location>
        <position position="1038"/>
    </location>
</feature>
<feature type="region of interest" description="Disordered" evidence="13">
    <location>
        <begin position="133"/>
        <end position="155"/>
    </location>
</feature>
<dbReference type="InterPro" id="IPR014721">
    <property type="entry name" value="Ribsml_uS5_D2-typ_fold_subgr"/>
</dbReference>
<dbReference type="InterPro" id="IPR027417">
    <property type="entry name" value="P-loop_NTPase"/>
</dbReference>
<dbReference type="GO" id="GO:0051131">
    <property type="term" value="P:chaperone-mediated protein complex assembly"/>
    <property type="evidence" value="ECO:0007669"/>
    <property type="project" value="UniProtKB-UniRule"/>
</dbReference>
<comment type="subcellular location">
    <subcellularLocation>
        <location evidence="1 10">Mitochondrion matrix</location>
    </subcellularLocation>
</comment>
<feature type="compositionally biased region" description="Basic and acidic residues" evidence="13">
    <location>
        <begin position="861"/>
        <end position="876"/>
    </location>
</feature>
<dbReference type="InterPro" id="IPR003959">
    <property type="entry name" value="ATPase_AAA_core"/>
</dbReference>
<dbReference type="GO" id="GO:0004252">
    <property type="term" value="F:serine-type endopeptidase activity"/>
    <property type="evidence" value="ECO:0007669"/>
    <property type="project" value="UniProtKB-UniRule"/>
</dbReference>
<dbReference type="SUPFAM" id="SSF54211">
    <property type="entry name" value="Ribosomal protein S5 domain 2-like"/>
    <property type="match status" value="1"/>
</dbReference>
<feature type="domain" description="Lon proteolytic" evidence="14">
    <location>
        <begin position="905"/>
        <end position="1089"/>
    </location>
</feature>
<dbReference type="GO" id="GO:0005524">
    <property type="term" value="F:ATP binding"/>
    <property type="evidence" value="ECO:0007669"/>
    <property type="project" value="UniProtKB-UniRule"/>
</dbReference>
<dbReference type="Pfam" id="PF22667">
    <property type="entry name" value="Lon_lid"/>
    <property type="match status" value="1"/>
</dbReference>
<dbReference type="GO" id="GO:0004176">
    <property type="term" value="F:ATP-dependent peptidase activity"/>
    <property type="evidence" value="ECO:0007669"/>
    <property type="project" value="UniProtKB-UniRule"/>
</dbReference>
<accession>A0A835JFT1</accession>
<dbReference type="GO" id="GO:0016887">
    <property type="term" value="F:ATP hydrolysis activity"/>
    <property type="evidence" value="ECO:0007669"/>
    <property type="project" value="UniProtKB-UniRule"/>
</dbReference>
<dbReference type="InterPro" id="IPR054594">
    <property type="entry name" value="Lon_lid"/>
</dbReference>
<dbReference type="PANTHER" id="PTHR43718:SF2">
    <property type="entry name" value="LON PROTEASE HOMOLOG, MITOCHONDRIAL"/>
    <property type="match status" value="1"/>
</dbReference>
<organism evidence="16 17">
    <name type="scientific">Salix dunnii</name>
    <dbReference type="NCBI Taxonomy" id="1413687"/>
    <lineage>
        <taxon>Eukaryota</taxon>
        <taxon>Viridiplantae</taxon>
        <taxon>Streptophyta</taxon>
        <taxon>Embryophyta</taxon>
        <taxon>Tracheophyta</taxon>
        <taxon>Spermatophyta</taxon>
        <taxon>Magnoliopsida</taxon>
        <taxon>eudicotyledons</taxon>
        <taxon>Gunneridae</taxon>
        <taxon>Pentapetalae</taxon>
        <taxon>rosids</taxon>
        <taxon>fabids</taxon>
        <taxon>Malpighiales</taxon>
        <taxon>Salicaceae</taxon>
        <taxon>Saliceae</taxon>
        <taxon>Salix</taxon>
    </lineage>
</organism>
<keyword evidence="2 10" id="KW-0645">Protease</keyword>
<evidence type="ECO:0000256" key="5">
    <source>
        <dbReference type="ARBA" id="ARBA00022825"/>
    </source>
</evidence>
<dbReference type="OrthoDB" id="2411602at2759"/>
<dbReference type="Gene3D" id="2.30.130.40">
    <property type="entry name" value="LON domain-like"/>
    <property type="match status" value="1"/>
</dbReference>
<dbReference type="FunFam" id="2.30.130.40:FF:000007">
    <property type="entry name" value="Lon protease homolog, mitochondrial"/>
    <property type="match status" value="1"/>
</dbReference>
<evidence type="ECO:0000256" key="8">
    <source>
        <dbReference type="ARBA" id="ARBA00023128"/>
    </source>
</evidence>
<dbReference type="FunFam" id="1.10.8.60:FF:000080">
    <property type="entry name" value="Lon protease homolog, mitochondrial"/>
    <property type="match status" value="1"/>
</dbReference>
<evidence type="ECO:0000256" key="3">
    <source>
        <dbReference type="ARBA" id="ARBA00022741"/>
    </source>
</evidence>
<dbReference type="InterPro" id="IPR003111">
    <property type="entry name" value="Lon_prtase_N"/>
</dbReference>
<dbReference type="Gene3D" id="1.10.8.60">
    <property type="match status" value="1"/>
</dbReference>
<gene>
    <name evidence="16" type="ORF">SADUNF_Sadunf13G0007800</name>
</gene>
<dbReference type="HAMAP" id="MF_03120">
    <property type="entry name" value="lonm_euk"/>
    <property type="match status" value="1"/>
</dbReference>
<dbReference type="PROSITE" id="PS51787">
    <property type="entry name" value="LON_N"/>
    <property type="match status" value="1"/>
</dbReference>
<evidence type="ECO:0000256" key="12">
    <source>
        <dbReference type="RuleBase" id="RU000591"/>
    </source>
</evidence>
<dbReference type="GO" id="GO:0006515">
    <property type="term" value="P:protein quality control for misfolded or incompletely synthesized proteins"/>
    <property type="evidence" value="ECO:0007669"/>
    <property type="project" value="UniProtKB-UniRule"/>
</dbReference>
<evidence type="ECO:0000313" key="16">
    <source>
        <dbReference type="EMBL" id="KAF9669855.1"/>
    </source>
</evidence>
<keyword evidence="3 10" id="KW-0547">Nucleotide-binding</keyword>
<evidence type="ECO:0000256" key="10">
    <source>
        <dbReference type="HAMAP-Rule" id="MF_03120"/>
    </source>
</evidence>
<dbReference type="FunFam" id="1.20.5.5270:FF:000001">
    <property type="entry name" value="Lon protease homolog, mitochondrial"/>
    <property type="match status" value="1"/>
</dbReference>
<keyword evidence="5 10" id="KW-0720">Serine protease</keyword>
<dbReference type="PANTHER" id="PTHR43718">
    <property type="entry name" value="LON PROTEASE"/>
    <property type="match status" value="1"/>
</dbReference>
<sequence>MQGFAWYKTPTSSSTFSTFSSNGGLELKLTTSKPQISQVCPSLSSKSPHQKTMLKLLSSTSRQIHTHFTSPCLRVATESQPSSFLKSLSLLTGLTQRNHKSPSFYQRAFFCSDSSSGDGGDGGGIVEVEVRSGASETEAEGGAADSSNSSAIVPTSPRPEDYLTVLALPLPHRPLFPGFYMPIYVKDPKLLAALQESRKRQAPYCGAFLLKDEPDTDPSVVTGSESDKNISDLKGKDLFNRLHEVGTLAQITTIQGDQVILIGHRRLRITEMVSENPLTVKVDHLKDKPYNKDDDVIKATSFEVISTLRDVLKTSSLWRDHVQTYTQCINDCNSAQLLLPEVEFLVQNVEMNTDWIDWLFKFSYNSFSFLFQCLQHVGDFNFPRLADFGAAISGANKLQCQEVLEELDVYKRLKLTLELVKKEMEISKIQESIAKAIEEKISGEQRRYLLNEQLKAIKKELGLETDDKTALSEKFRERLEPNREKIPEHVLQVIEEELTKLQLLEASSSEFNVTRNYLDWLTALPWGNYSDENFDVLRAQKILDEDHYGLTDVKERILEFIAVGKLRGISQGKIICLSGPPGVGKTSIGRSIARALNRKFFRFSVGGLSDVAEIKGHRRTYIGAMPGKMVQCLKNVGTANPLVLIDEIDKLGRGHTGDPASALLELLDPEQNANFLDHYLDVPIDVSKVLFVCTANVVDTIPNPLLDRMEVVSIAGYITDEKVHIARDYLEKATREACGIKPEQVEVTDAALLALIENYCREAGVRNLQKQIEKIYRKIALQLVRQGAIIEPAVPVAELDAEKIERVETSSESVEVNRKKQNNEILEEAEIVRTDQTPEEAEIVQMDPQPDHVQSPLDQPTDSKDTAETEESEGTKAVDKVLVDTSNLADFVGKPVFHAERIYDQTPVGVVMGLAWTAMGGSTLYIETSQIEQGDGKGALNLTGQLGEVMKESAQIAHTVARGILLLKEPDNLFFANTKLHLHVPAGATPKDGPSAGCTMITSFLSLAMKKPVRKDLAMTGEVTLTGKILPIGGVKEKTIAARRSDVKTIIFPSANRRDFDELSPNVKEGLDVHFVDEYSQIFKLALGYDENEKK</sequence>
<dbReference type="InterPro" id="IPR004815">
    <property type="entry name" value="Lon_bac/euk-typ"/>
</dbReference>
<keyword evidence="4 10" id="KW-0378">Hydrolase</keyword>
<evidence type="ECO:0000256" key="9">
    <source>
        <dbReference type="ARBA" id="ARBA00050665"/>
    </source>
</evidence>
<dbReference type="InterPro" id="IPR027065">
    <property type="entry name" value="Lon_Prtase"/>
</dbReference>
<keyword evidence="7 10" id="KW-0238">DNA-binding</keyword>
<dbReference type="Gene3D" id="1.20.5.5270">
    <property type="match status" value="1"/>
</dbReference>
<dbReference type="GO" id="GO:0043565">
    <property type="term" value="F:sequence-specific DNA binding"/>
    <property type="evidence" value="ECO:0007669"/>
    <property type="project" value="UniProtKB-UniRule"/>
</dbReference>
<comment type="similarity">
    <text evidence="10 11 12">Belongs to the peptidase S16 family.</text>
</comment>
<dbReference type="AlphaFoldDB" id="A0A835JFT1"/>
<dbReference type="InterPro" id="IPR015947">
    <property type="entry name" value="PUA-like_sf"/>
</dbReference>
<proteinExistence type="inferred from homology"/>
<dbReference type="PROSITE" id="PS51786">
    <property type="entry name" value="LON_PROTEOLYTIC"/>
    <property type="match status" value="1"/>
</dbReference>
<comment type="subunit">
    <text evidence="10">Homohexamer or homoheptamer. Organized in a ring with a central cavity.</text>
</comment>
<dbReference type="CDD" id="cd19500">
    <property type="entry name" value="RecA-like_Lon"/>
    <property type="match status" value="1"/>
</dbReference>
<dbReference type="InterPro" id="IPR003593">
    <property type="entry name" value="AAA+_ATPase"/>
</dbReference>
<dbReference type="Gene3D" id="3.30.230.10">
    <property type="match status" value="1"/>
</dbReference>
<feature type="region of interest" description="Disordered" evidence="13">
    <location>
        <begin position="845"/>
        <end position="876"/>
    </location>
</feature>
<comment type="caution">
    <text evidence="16">The sequence shown here is derived from an EMBL/GenBank/DDBJ whole genome shotgun (WGS) entry which is preliminary data.</text>
</comment>
<dbReference type="Pfam" id="PF02190">
    <property type="entry name" value="LON_substr_bdg"/>
    <property type="match status" value="1"/>
</dbReference>
<dbReference type="Gene3D" id="3.40.50.300">
    <property type="entry name" value="P-loop containing nucleotide triphosphate hydrolases"/>
    <property type="match status" value="1"/>
</dbReference>
<protein>
    <recommendedName>
        <fullName evidence="10">Lon protease homolog, mitochondrial</fullName>
        <ecNumber evidence="10">3.4.21.53</ecNumber>
    </recommendedName>
</protein>
<dbReference type="SUPFAM" id="SSF52540">
    <property type="entry name" value="P-loop containing nucleoside triphosphate hydrolases"/>
    <property type="match status" value="1"/>
</dbReference>